<organism evidence="1 2">
    <name type="scientific">Bacillus mycoides</name>
    <dbReference type="NCBI Taxonomy" id="1405"/>
    <lineage>
        <taxon>Bacteria</taxon>
        <taxon>Bacillati</taxon>
        <taxon>Bacillota</taxon>
        <taxon>Bacilli</taxon>
        <taxon>Bacillales</taxon>
        <taxon>Bacillaceae</taxon>
        <taxon>Bacillus</taxon>
        <taxon>Bacillus cereus group</taxon>
    </lineage>
</organism>
<dbReference type="Proteomes" id="UP000236165">
    <property type="component" value="Unassembled WGS sequence"/>
</dbReference>
<evidence type="ECO:0000313" key="2">
    <source>
        <dbReference type="Proteomes" id="UP000236165"/>
    </source>
</evidence>
<evidence type="ECO:0000313" key="1">
    <source>
        <dbReference type="EMBL" id="PJN69432.1"/>
    </source>
</evidence>
<name>A0AAP8GUV9_BACMY</name>
<comment type="caution">
    <text evidence="1">The sequence shown here is derived from an EMBL/GenBank/DDBJ whole genome shotgun (WGS) entry which is preliminary data.</text>
</comment>
<proteinExistence type="predicted"/>
<evidence type="ECO:0008006" key="3">
    <source>
        <dbReference type="Google" id="ProtNLM"/>
    </source>
</evidence>
<sequence length="99" mass="11511">MENNEKQEPIKRLKVATDWGKLELAGKDIYDYRAGRDPYNSSTEQVNTDRLKENFNAELIDHKVDENTGFAAYAFKDKTTGEIVISYMTIWTETEMHCQ</sequence>
<protein>
    <recommendedName>
        <fullName evidence="3">Lipase class 3</fullName>
    </recommendedName>
</protein>
<dbReference type="AlphaFoldDB" id="A0AAP8GUV9"/>
<accession>A0AAP8GUV9</accession>
<dbReference type="EMBL" id="MKZQ01000046">
    <property type="protein sequence ID" value="PJN69432.1"/>
    <property type="molecule type" value="Genomic_DNA"/>
</dbReference>
<gene>
    <name evidence="1" type="ORF">BACWE_37100</name>
</gene>
<reference evidence="1 2" key="1">
    <citation type="submission" date="2016-10" db="EMBL/GenBank/DDBJ databases">
        <title>Genome Sequence of Bacillus weihenstephanensis GM6LP.</title>
        <authorList>
            <person name="Poehlein A."/>
            <person name="Wemheuer F."/>
            <person name="Hollensteiner J."/>
            <person name="Wemheuer B."/>
        </authorList>
    </citation>
    <scope>NUCLEOTIDE SEQUENCE [LARGE SCALE GENOMIC DNA]</scope>
    <source>
        <strain evidence="1 2">GM6LP</strain>
    </source>
</reference>